<dbReference type="RefSeq" id="WP_140968323.1">
    <property type="nucleotide sequence ID" value="NZ_CAJHFX010000003.1"/>
</dbReference>
<sequence>MARSQYLIELKSELELQLGEVSAEMLSACLNLVDYVSIAPLKKMHLTFVDLYKHVDQSISEDIFYNAVFYLTKKNINVLTQKFEAYNSAIDRYEAILESEDIKEILDSIASGEYVHPLNGNILTAEEFSKQVLTFFSPSQVFVSNLYAH</sequence>
<organism evidence="1">
    <name type="scientific">Acinetobacter baumannii</name>
    <dbReference type="NCBI Taxonomy" id="470"/>
    <lineage>
        <taxon>Bacteria</taxon>
        <taxon>Pseudomonadati</taxon>
        <taxon>Pseudomonadota</taxon>
        <taxon>Gammaproteobacteria</taxon>
        <taxon>Moraxellales</taxon>
        <taxon>Moraxellaceae</taxon>
        <taxon>Acinetobacter</taxon>
        <taxon>Acinetobacter calcoaceticus/baumannii complex</taxon>
    </lineage>
</organism>
<name>A0A9P2LC52_ACIBA</name>
<dbReference type="AlphaFoldDB" id="A0A9P2LC52"/>
<accession>A0A9P2LC52</accession>
<protein>
    <submittedName>
        <fullName evidence="1">Uncharacterized protein</fullName>
    </submittedName>
</protein>
<reference evidence="1" key="1">
    <citation type="submission" date="2020-12" db="EMBL/GenBank/DDBJ databases">
        <authorList>
            <consortium name="Clinical and Environmental Microbiology Branch: Whole genome sequencing antimicrobial resistance pathogens in the healthcare setting"/>
        </authorList>
    </citation>
    <scope>NUCLEOTIDE SEQUENCE</scope>
    <source>
        <strain evidence="1">2018HL-00813</strain>
    </source>
</reference>
<evidence type="ECO:0000313" key="1">
    <source>
        <dbReference type="EMBL" id="EGY2379213.1"/>
    </source>
</evidence>
<dbReference type="EMBL" id="AAYLMQ010000071">
    <property type="protein sequence ID" value="EGY2379213.1"/>
    <property type="molecule type" value="Genomic_DNA"/>
</dbReference>
<comment type="caution">
    <text evidence="1">The sequence shown here is derived from an EMBL/GenBank/DDBJ whole genome shotgun (WGS) entry which is preliminary data.</text>
</comment>
<proteinExistence type="predicted"/>
<gene>
    <name evidence="1" type="ORF">JHZ39_003649</name>
</gene>